<comment type="catalytic activity">
    <reaction evidence="1">
        <text>[E2 ubiquitin-conjugating enzyme]-S-ubiquitinyl-L-cysteine + [acceptor protein]-L-lysine = [E2 ubiquitin-conjugating enzyme]-L-cysteine + [acceptor protein]-N(6)-ubiquitinyl-L-lysine.</text>
        <dbReference type="EC" id="2.3.2.31"/>
    </reaction>
</comment>
<dbReference type="GO" id="GO:0016567">
    <property type="term" value="P:protein ubiquitination"/>
    <property type="evidence" value="ECO:0007669"/>
    <property type="project" value="InterPro"/>
</dbReference>
<dbReference type="GO" id="GO:0008270">
    <property type="term" value="F:zinc ion binding"/>
    <property type="evidence" value="ECO:0007669"/>
    <property type="project" value="UniProtKB-KW"/>
</dbReference>
<evidence type="ECO:0000256" key="2">
    <source>
        <dbReference type="ARBA" id="ARBA00004906"/>
    </source>
</evidence>
<dbReference type="FunFam" id="3.30.40.10:FF:000424">
    <property type="entry name" value="RBR-type E3 ubiquitin transferase"/>
    <property type="match status" value="1"/>
</dbReference>
<dbReference type="SUPFAM" id="SSF57850">
    <property type="entry name" value="RING/U-box"/>
    <property type="match status" value="3"/>
</dbReference>
<feature type="region of interest" description="Disordered" evidence="11">
    <location>
        <begin position="1"/>
        <end position="22"/>
    </location>
</feature>
<keyword evidence="7 10" id="KW-0863">Zinc-finger</keyword>
<dbReference type="Pfam" id="PF22191">
    <property type="entry name" value="IBR_1"/>
    <property type="match status" value="1"/>
</dbReference>
<evidence type="ECO:0000259" key="14">
    <source>
        <dbReference type="PROSITE" id="PS51873"/>
    </source>
</evidence>
<evidence type="ECO:0000256" key="11">
    <source>
        <dbReference type="SAM" id="MobiDB-lite"/>
    </source>
</evidence>
<feature type="region of interest" description="Disordered" evidence="11">
    <location>
        <begin position="41"/>
        <end position="163"/>
    </location>
</feature>
<sequence length="856" mass="90554">MKTRPSSSTSSSSKKSLTDSAGLANIDSASLISSSVSIYPQRGGMSASVSGTAGNSSSRRAGNQRSDQTGGSLSTQSETNIRKSSTSMQSAAAATAGASATATTTTSAAKERKNHDRVSLRNFISRTLFSSSSSSSTSTTTKSRSNSSPTAADGKTKSKDRKVSTAITAPSFQAVMTPVASSGATAEGGKRPSLVGSTSAAAGAADGEKQCSVCYGVFPKSEFPVLNRNMRCSHVACIQCFRQYLTVQITESRVDLTCPECDAPLHPNDMQAILDDPSITLKYEQFMIRRVLASDVDTRWCPAPDCGYAVIAAGCAECPRLVCEREECGTAFCYHCAGVWHPVSTCDEARAQRFGLNISAAVGAGAVTFRRTAGNALFSAAPSSLLGKIKPCPRCRALIAKMDDGSCNHMTCTICGADFCWLCMKEISDLHFLSPTGCTFWGKKPWSRKKKLICQLGTLIGAPVGIALVAGVAIPSMIIGIPIWVGRKIHRKMIFSRPFKRNIAVVSGVTGAVLLAPAVAALVVGFGVPLMLAYVYGVVPFSLCRNGGTCRSSPNATNSVANSNSNLSSDDVIVGQSDDDPSIGGGPMHHLRNNSSTADVGSLDIVTHQHQLHGSKSPDEQLMLRMMMVLDENDVFVSGGHTGKEDGKSVTEPLSARIRHRAEINHNAASQVEQTASIGEFSMDSSDVHSQRKLVLMDPSGHSITDTDAVRLTEERDEAVAMMIRINDEEKSNFDCASTLAFHLSTRRQSASSGSVNCSLGDRLTLETMSNDLEDIGGGDSTLRDNLDVTEQDNASTKALAGSILGNRDHNRRMTETSTRSSALDLSPSSVSVPHLSAGTGRQDSVRSLDTSSEIV</sequence>
<keyword evidence="12" id="KW-0472">Membrane</keyword>
<evidence type="ECO:0000256" key="3">
    <source>
        <dbReference type="ARBA" id="ARBA00012251"/>
    </source>
</evidence>
<keyword evidence="6" id="KW-0677">Repeat</keyword>
<dbReference type="Gene3D" id="1.20.120.1750">
    <property type="match status" value="1"/>
</dbReference>
<dbReference type="InterPro" id="IPR044066">
    <property type="entry name" value="TRIAD_supradom"/>
</dbReference>
<evidence type="ECO:0000256" key="7">
    <source>
        <dbReference type="ARBA" id="ARBA00022771"/>
    </source>
</evidence>
<keyword evidence="4" id="KW-0808">Transferase</keyword>
<dbReference type="CDD" id="cd20355">
    <property type="entry name" value="Rcat_RBR_RNF19"/>
    <property type="match status" value="1"/>
</dbReference>
<dbReference type="InterPro" id="IPR001841">
    <property type="entry name" value="Znf_RING"/>
</dbReference>
<feature type="transmembrane region" description="Helical" evidence="12">
    <location>
        <begin position="459"/>
        <end position="485"/>
    </location>
</feature>
<dbReference type="PROSITE" id="PS51873">
    <property type="entry name" value="TRIAD"/>
    <property type="match status" value="1"/>
</dbReference>
<reference evidence="16" key="1">
    <citation type="submission" date="2017-01" db="EMBL/GenBank/DDBJ databases">
        <title>Comparative genomics of anhydrobiosis in the tardigrade Hypsibius dujardini.</title>
        <authorList>
            <person name="Yoshida Y."/>
            <person name="Koutsovoulos G."/>
            <person name="Laetsch D."/>
            <person name="Stevens L."/>
            <person name="Kumar S."/>
            <person name="Horikawa D."/>
            <person name="Ishino K."/>
            <person name="Komine S."/>
            <person name="Tomita M."/>
            <person name="Blaxter M."/>
            <person name="Arakawa K."/>
        </authorList>
    </citation>
    <scope>NUCLEOTIDE SEQUENCE [LARGE SCALE GENOMIC DNA]</scope>
    <source>
        <strain evidence="16">Z151</strain>
    </source>
</reference>
<evidence type="ECO:0000256" key="10">
    <source>
        <dbReference type="PROSITE-ProRule" id="PRU00175"/>
    </source>
</evidence>
<organism evidence="15 16">
    <name type="scientific">Hypsibius exemplaris</name>
    <name type="common">Freshwater tardigrade</name>
    <dbReference type="NCBI Taxonomy" id="2072580"/>
    <lineage>
        <taxon>Eukaryota</taxon>
        <taxon>Metazoa</taxon>
        <taxon>Ecdysozoa</taxon>
        <taxon>Tardigrada</taxon>
        <taxon>Eutardigrada</taxon>
        <taxon>Parachela</taxon>
        <taxon>Hypsibioidea</taxon>
        <taxon>Hypsibiidae</taxon>
        <taxon>Hypsibius</taxon>
    </lineage>
</organism>
<dbReference type="InterPro" id="IPR013083">
    <property type="entry name" value="Znf_RING/FYVE/PHD"/>
</dbReference>
<dbReference type="CDD" id="cd20338">
    <property type="entry name" value="BRcat_RBR_RNF19"/>
    <property type="match status" value="1"/>
</dbReference>
<dbReference type="GO" id="GO:0061630">
    <property type="term" value="F:ubiquitin protein ligase activity"/>
    <property type="evidence" value="ECO:0007669"/>
    <property type="project" value="UniProtKB-EC"/>
</dbReference>
<feature type="domain" description="RING-type" evidence="14">
    <location>
        <begin position="207"/>
        <end position="442"/>
    </location>
</feature>
<evidence type="ECO:0000313" key="15">
    <source>
        <dbReference type="EMBL" id="OQV19953.1"/>
    </source>
</evidence>
<dbReference type="InterPro" id="IPR002867">
    <property type="entry name" value="IBR_dom"/>
</dbReference>
<evidence type="ECO:0000313" key="16">
    <source>
        <dbReference type="Proteomes" id="UP000192578"/>
    </source>
</evidence>
<protein>
    <recommendedName>
        <fullName evidence="3">RBR-type E3 ubiquitin transferase</fullName>
        <ecNumber evidence="3">2.3.2.31</ecNumber>
    </recommendedName>
</protein>
<evidence type="ECO:0000256" key="12">
    <source>
        <dbReference type="SAM" id="Phobius"/>
    </source>
</evidence>
<dbReference type="FunFam" id="1.20.120.1750:FF:000017">
    <property type="entry name" value="RBR-type E3 ubiquitin transferase"/>
    <property type="match status" value="1"/>
</dbReference>
<dbReference type="FunFam" id="2.20.25.20:FF:000004">
    <property type="entry name" value="RBR-type E3 ubiquitin transferase"/>
    <property type="match status" value="1"/>
</dbReference>
<accession>A0A1W0WXR3</accession>
<gene>
    <name evidence="15" type="ORF">BV898_05958</name>
</gene>
<feature type="compositionally biased region" description="Low complexity" evidence="11">
    <location>
        <begin position="84"/>
        <end position="108"/>
    </location>
</feature>
<dbReference type="Gene3D" id="3.30.40.10">
    <property type="entry name" value="Zinc/RING finger domain, C3HC4 (zinc finger)"/>
    <property type="match status" value="1"/>
</dbReference>
<feature type="compositionally biased region" description="Polar residues" evidence="11">
    <location>
        <begin position="47"/>
        <end position="83"/>
    </location>
</feature>
<dbReference type="EMBL" id="MTYJ01000034">
    <property type="protein sequence ID" value="OQV19953.1"/>
    <property type="molecule type" value="Genomic_DNA"/>
</dbReference>
<feature type="compositionally biased region" description="Basic and acidic residues" evidence="11">
    <location>
        <begin position="154"/>
        <end position="163"/>
    </location>
</feature>
<dbReference type="Proteomes" id="UP000192578">
    <property type="component" value="Unassembled WGS sequence"/>
</dbReference>
<evidence type="ECO:0000256" key="8">
    <source>
        <dbReference type="ARBA" id="ARBA00022786"/>
    </source>
</evidence>
<dbReference type="PROSITE" id="PS50089">
    <property type="entry name" value="ZF_RING_2"/>
    <property type="match status" value="1"/>
</dbReference>
<name>A0A1W0WXR3_HYPEX</name>
<feature type="region of interest" description="Disordered" evidence="11">
    <location>
        <begin position="810"/>
        <end position="856"/>
    </location>
</feature>
<dbReference type="InterPro" id="IPR031127">
    <property type="entry name" value="E3_UB_ligase_RBR"/>
</dbReference>
<dbReference type="EC" id="2.3.2.31" evidence="3"/>
<evidence type="ECO:0000256" key="1">
    <source>
        <dbReference type="ARBA" id="ARBA00001798"/>
    </source>
</evidence>
<feature type="compositionally biased region" description="Low complexity" evidence="11">
    <location>
        <begin position="125"/>
        <end position="150"/>
    </location>
</feature>
<evidence type="ECO:0000256" key="9">
    <source>
        <dbReference type="ARBA" id="ARBA00022833"/>
    </source>
</evidence>
<feature type="domain" description="RING-type" evidence="13">
    <location>
        <begin position="211"/>
        <end position="262"/>
    </location>
</feature>
<keyword evidence="16" id="KW-1185">Reference proteome</keyword>
<keyword evidence="5" id="KW-0479">Metal-binding</keyword>
<evidence type="ECO:0000259" key="13">
    <source>
        <dbReference type="PROSITE" id="PS50089"/>
    </source>
</evidence>
<dbReference type="Pfam" id="PF01485">
    <property type="entry name" value="IBR"/>
    <property type="match status" value="1"/>
</dbReference>
<keyword evidence="12" id="KW-0812">Transmembrane</keyword>
<dbReference type="SMART" id="SM00647">
    <property type="entry name" value="IBR"/>
    <property type="match status" value="2"/>
</dbReference>
<comment type="pathway">
    <text evidence="2">Protein modification; protein ubiquitination.</text>
</comment>
<feature type="compositionally biased region" description="Low complexity" evidence="11">
    <location>
        <begin position="821"/>
        <end position="838"/>
    </location>
</feature>
<comment type="caution">
    <text evidence="15">The sequence shown here is derived from an EMBL/GenBank/DDBJ whole genome shotgun (WGS) entry which is preliminary data.</text>
</comment>
<dbReference type="AlphaFoldDB" id="A0A1W0WXR3"/>
<evidence type="ECO:0000256" key="5">
    <source>
        <dbReference type="ARBA" id="ARBA00022723"/>
    </source>
</evidence>
<feature type="compositionally biased region" description="Basic and acidic residues" evidence="11">
    <location>
        <begin position="109"/>
        <end position="119"/>
    </location>
</feature>
<keyword evidence="8" id="KW-0833">Ubl conjugation pathway</keyword>
<dbReference type="OrthoDB" id="1431934at2759"/>
<feature type="transmembrane region" description="Helical" evidence="12">
    <location>
        <begin position="505"/>
        <end position="536"/>
    </location>
</feature>
<keyword evidence="12" id="KW-1133">Transmembrane helix</keyword>
<evidence type="ECO:0000256" key="6">
    <source>
        <dbReference type="ARBA" id="ARBA00022737"/>
    </source>
</evidence>
<keyword evidence="9" id="KW-0862">Zinc</keyword>
<dbReference type="Gene3D" id="2.20.25.20">
    <property type="match status" value="1"/>
</dbReference>
<feature type="compositionally biased region" description="Polar residues" evidence="11">
    <location>
        <begin position="840"/>
        <end position="856"/>
    </location>
</feature>
<dbReference type="PANTHER" id="PTHR11685">
    <property type="entry name" value="RBR FAMILY RING FINGER AND IBR DOMAIN-CONTAINING"/>
    <property type="match status" value="1"/>
</dbReference>
<evidence type="ECO:0000256" key="4">
    <source>
        <dbReference type="ARBA" id="ARBA00022679"/>
    </source>
</evidence>
<proteinExistence type="predicted"/>